<keyword evidence="9 10" id="KW-0066">ATP synthesis</keyword>
<evidence type="ECO:0000313" key="14">
    <source>
        <dbReference type="Proteomes" id="UP001447842"/>
    </source>
</evidence>
<dbReference type="NCBIfam" id="TIGR01216">
    <property type="entry name" value="ATP_synt_epsi"/>
    <property type="match status" value="1"/>
</dbReference>
<comment type="similarity">
    <text evidence="3 10 11">Belongs to the ATPase epsilon chain family.</text>
</comment>
<dbReference type="Proteomes" id="UP001447842">
    <property type="component" value="Chromosome"/>
</dbReference>
<keyword evidence="5 10" id="KW-1003">Cell membrane</keyword>
<gene>
    <name evidence="10 13" type="primary">atpC</name>
    <name evidence="13" type="ORF">WCY31_03960</name>
</gene>
<dbReference type="Gene3D" id="2.60.15.10">
    <property type="entry name" value="F0F1 ATP synthase delta/epsilon subunit, N-terminal"/>
    <property type="match status" value="1"/>
</dbReference>
<feature type="domain" description="ATP synthase F1 complex delta/epsilon subunit N-terminal" evidence="12">
    <location>
        <begin position="4"/>
        <end position="83"/>
    </location>
</feature>
<evidence type="ECO:0000256" key="3">
    <source>
        <dbReference type="ARBA" id="ARBA00005712"/>
    </source>
</evidence>
<evidence type="ECO:0000259" key="12">
    <source>
        <dbReference type="Pfam" id="PF02823"/>
    </source>
</evidence>
<evidence type="ECO:0000256" key="7">
    <source>
        <dbReference type="ARBA" id="ARBA00023136"/>
    </source>
</evidence>
<evidence type="ECO:0000256" key="2">
    <source>
        <dbReference type="ARBA" id="ARBA00004184"/>
    </source>
</evidence>
<evidence type="ECO:0000256" key="4">
    <source>
        <dbReference type="ARBA" id="ARBA00022448"/>
    </source>
</evidence>
<sequence length="130" mass="13815">MDTFKLEVITPNGLIFDNEAVEVTLPGEEGEFGVLPRHASLTTQLKAGVIDIVTAEKRTESIVVNWGVVQVTESKVTVLVDGAVAIRGEGESEIAKVLEDAKKLLSDVSDSKMALASVSAKIESAAHKLL</sequence>
<dbReference type="EMBL" id="CP147920">
    <property type="protein sequence ID" value="XAU15862.1"/>
    <property type="molecule type" value="Genomic_DNA"/>
</dbReference>
<dbReference type="HAMAP" id="MF_00530">
    <property type="entry name" value="ATP_synth_epsil_bac"/>
    <property type="match status" value="1"/>
</dbReference>
<dbReference type="PANTHER" id="PTHR13822:SF10">
    <property type="entry name" value="ATP SYNTHASE EPSILON CHAIN, CHLOROPLASTIC"/>
    <property type="match status" value="1"/>
</dbReference>
<dbReference type="PANTHER" id="PTHR13822">
    <property type="entry name" value="ATP SYNTHASE DELTA/EPSILON CHAIN"/>
    <property type="match status" value="1"/>
</dbReference>
<proteinExistence type="inferred from homology"/>
<evidence type="ECO:0000313" key="13">
    <source>
        <dbReference type="EMBL" id="XAU15862.1"/>
    </source>
</evidence>
<accession>A0ABZ3HEB8</accession>
<evidence type="ECO:0000256" key="11">
    <source>
        <dbReference type="RuleBase" id="RU003656"/>
    </source>
</evidence>
<keyword evidence="8 10" id="KW-0139">CF(1)</keyword>
<keyword evidence="7 10" id="KW-0472">Membrane</keyword>
<keyword evidence="14" id="KW-1185">Reference proteome</keyword>
<dbReference type="Pfam" id="PF02823">
    <property type="entry name" value="ATP-synt_DE_N"/>
    <property type="match status" value="1"/>
</dbReference>
<dbReference type="RefSeq" id="WP_231020536.1">
    <property type="nucleotide sequence ID" value="NZ_CP147920.1"/>
</dbReference>
<keyword evidence="4 10" id="KW-0813">Transport</keyword>
<evidence type="ECO:0000256" key="5">
    <source>
        <dbReference type="ARBA" id="ARBA00022475"/>
    </source>
</evidence>
<comment type="subcellular location">
    <subcellularLocation>
        <location evidence="10">Cell membrane</location>
        <topology evidence="10">Peripheral membrane protein</topology>
    </subcellularLocation>
    <subcellularLocation>
        <location evidence="2">Endomembrane system</location>
        <topology evidence="2">Peripheral membrane protein</topology>
    </subcellularLocation>
</comment>
<evidence type="ECO:0000256" key="9">
    <source>
        <dbReference type="ARBA" id="ARBA00023310"/>
    </source>
</evidence>
<dbReference type="InterPro" id="IPR036771">
    <property type="entry name" value="ATPsynth_dsu/esu_N"/>
</dbReference>
<reference evidence="13 14" key="1">
    <citation type="submission" date="2024-03" db="EMBL/GenBank/DDBJ databases">
        <title>Sulfurimonas sp. HSL3-1.</title>
        <authorList>
            <person name="Wang S."/>
        </authorList>
    </citation>
    <scope>NUCLEOTIDE SEQUENCE [LARGE SCALE GENOMIC DNA]</scope>
    <source>
        <strain evidence="13 14">HSL3-1</strain>
    </source>
</reference>
<keyword evidence="6 10" id="KW-0406">Ion transport</keyword>
<evidence type="ECO:0000256" key="8">
    <source>
        <dbReference type="ARBA" id="ARBA00023196"/>
    </source>
</evidence>
<keyword evidence="10" id="KW-0375">Hydrogen ion transport</keyword>
<evidence type="ECO:0000256" key="6">
    <source>
        <dbReference type="ARBA" id="ARBA00023065"/>
    </source>
</evidence>
<dbReference type="SUPFAM" id="SSF51344">
    <property type="entry name" value="Epsilon subunit of F1F0-ATP synthase N-terminal domain"/>
    <property type="match status" value="1"/>
</dbReference>
<evidence type="ECO:0000256" key="10">
    <source>
        <dbReference type="HAMAP-Rule" id="MF_00530"/>
    </source>
</evidence>
<name>A0ABZ3HEB8_9BACT</name>
<evidence type="ECO:0000256" key="1">
    <source>
        <dbReference type="ARBA" id="ARBA00003543"/>
    </source>
</evidence>
<comment type="subunit">
    <text evidence="10 11">F-type ATPases have 2 components, CF(1) - the catalytic core - and CF(0) - the membrane proton channel. CF(1) has five subunits: alpha(3), beta(3), gamma(1), delta(1), epsilon(1). CF(0) has three main subunits: a, b and c.</text>
</comment>
<comment type="function">
    <text evidence="1 10">Produces ATP from ADP in the presence of a proton gradient across the membrane.</text>
</comment>
<dbReference type="InterPro" id="IPR001469">
    <property type="entry name" value="ATP_synth_F1_dsu/esu"/>
</dbReference>
<protein>
    <recommendedName>
        <fullName evidence="10">ATP synthase epsilon chain</fullName>
    </recommendedName>
    <alternativeName>
        <fullName evidence="10">ATP synthase F1 sector epsilon subunit</fullName>
    </alternativeName>
    <alternativeName>
        <fullName evidence="10">F-ATPase epsilon subunit</fullName>
    </alternativeName>
</protein>
<dbReference type="InterPro" id="IPR020546">
    <property type="entry name" value="ATP_synth_F1_dsu/esu_N"/>
</dbReference>
<dbReference type="CDD" id="cd12152">
    <property type="entry name" value="F1-ATPase_delta"/>
    <property type="match status" value="1"/>
</dbReference>
<organism evidence="13 14">
    <name type="scientific">Sulfurimonas diazotrophicus</name>
    <dbReference type="NCBI Taxonomy" id="3131939"/>
    <lineage>
        <taxon>Bacteria</taxon>
        <taxon>Pseudomonadati</taxon>
        <taxon>Campylobacterota</taxon>
        <taxon>Epsilonproteobacteria</taxon>
        <taxon>Campylobacterales</taxon>
        <taxon>Sulfurimonadaceae</taxon>
        <taxon>Sulfurimonas</taxon>
    </lineage>
</organism>